<dbReference type="PROSITE" id="PS00670">
    <property type="entry name" value="D_2_HYDROXYACID_DH_2"/>
    <property type="match status" value="1"/>
</dbReference>
<proteinExistence type="inferred from homology"/>
<dbReference type="Gene3D" id="3.30.70.260">
    <property type="match status" value="1"/>
</dbReference>
<evidence type="ECO:0000256" key="13">
    <source>
        <dbReference type="ARBA" id="ARBA00048731"/>
    </source>
</evidence>
<evidence type="ECO:0000256" key="10">
    <source>
        <dbReference type="ARBA" id="ARBA00023299"/>
    </source>
</evidence>
<dbReference type="SUPFAM" id="SSF55021">
    <property type="entry name" value="ACT-like"/>
    <property type="match status" value="1"/>
</dbReference>
<dbReference type="PROSITE" id="PS00065">
    <property type="entry name" value="D_2_HYDROXYACID_DH_1"/>
    <property type="match status" value="1"/>
</dbReference>
<accession>E7RVE9</accession>
<dbReference type="Proteomes" id="UP000011021">
    <property type="component" value="Unassembled WGS sequence"/>
</dbReference>
<comment type="catalytic activity">
    <reaction evidence="13">
        <text>(2R)-3-phosphoglycerate + NAD(+) = 3-phosphooxypyruvate + NADH + H(+)</text>
        <dbReference type="Rhea" id="RHEA:12641"/>
        <dbReference type="ChEBI" id="CHEBI:15378"/>
        <dbReference type="ChEBI" id="CHEBI:18110"/>
        <dbReference type="ChEBI" id="CHEBI:57540"/>
        <dbReference type="ChEBI" id="CHEBI:57945"/>
        <dbReference type="ChEBI" id="CHEBI:58272"/>
        <dbReference type="EC" id="1.1.1.95"/>
    </reaction>
</comment>
<evidence type="ECO:0000313" key="16">
    <source>
        <dbReference type="EMBL" id="EFV95753.1"/>
    </source>
</evidence>
<dbReference type="CDD" id="cd04901">
    <property type="entry name" value="ACT_3PGDH"/>
    <property type="match status" value="1"/>
</dbReference>
<organism evidence="16 17">
    <name type="scientific">Lautropia mirabilis ATCC 51599</name>
    <dbReference type="NCBI Taxonomy" id="887898"/>
    <lineage>
        <taxon>Bacteria</taxon>
        <taxon>Pseudomonadati</taxon>
        <taxon>Pseudomonadota</taxon>
        <taxon>Betaproteobacteria</taxon>
        <taxon>Burkholderiales</taxon>
        <taxon>Burkholderiaceae</taxon>
        <taxon>Lautropia</taxon>
    </lineage>
</organism>
<dbReference type="EC" id="1.1.1.399" evidence="4"/>
<evidence type="ECO:0000256" key="3">
    <source>
        <dbReference type="ARBA" id="ARBA00005854"/>
    </source>
</evidence>
<dbReference type="RefSeq" id="WP_005672765.1">
    <property type="nucleotide sequence ID" value="NZ_CP146288.1"/>
</dbReference>
<dbReference type="Pfam" id="PF00389">
    <property type="entry name" value="2-Hacid_dh"/>
    <property type="match status" value="1"/>
</dbReference>
<dbReference type="InterPro" id="IPR029752">
    <property type="entry name" value="D-isomer_DH_CS1"/>
</dbReference>
<dbReference type="AlphaFoldDB" id="E7RVE9"/>
<dbReference type="InterPro" id="IPR006139">
    <property type="entry name" value="D-isomer_2_OHA_DH_cat_dom"/>
</dbReference>
<keyword evidence="10" id="KW-0718">Serine biosynthesis</keyword>
<evidence type="ECO:0000256" key="2">
    <source>
        <dbReference type="ARBA" id="ARBA00005216"/>
    </source>
</evidence>
<dbReference type="STRING" id="887898.HMPREF0551_0661"/>
<evidence type="ECO:0000256" key="12">
    <source>
        <dbReference type="ARBA" id="ARBA00048126"/>
    </source>
</evidence>
<dbReference type="GO" id="GO:0004617">
    <property type="term" value="F:phosphoglycerate dehydrogenase activity"/>
    <property type="evidence" value="ECO:0007669"/>
    <property type="project" value="UniProtKB-EC"/>
</dbReference>
<comment type="catalytic activity">
    <reaction evidence="12">
        <text>(R)-2-hydroxyglutarate + NAD(+) = 2-oxoglutarate + NADH + H(+)</text>
        <dbReference type="Rhea" id="RHEA:49612"/>
        <dbReference type="ChEBI" id="CHEBI:15378"/>
        <dbReference type="ChEBI" id="CHEBI:15801"/>
        <dbReference type="ChEBI" id="CHEBI:16810"/>
        <dbReference type="ChEBI" id="CHEBI:57540"/>
        <dbReference type="ChEBI" id="CHEBI:57945"/>
        <dbReference type="EC" id="1.1.1.399"/>
    </reaction>
</comment>
<dbReference type="NCBIfam" id="NF008759">
    <property type="entry name" value="PRK11790.1"/>
    <property type="match status" value="1"/>
</dbReference>
<evidence type="ECO:0000256" key="9">
    <source>
        <dbReference type="ARBA" id="ARBA00023027"/>
    </source>
</evidence>
<dbReference type="InterPro" id="IPR006140">
    <property type="entry name" value="D-isomer_DH_NAD-bd"/>
</dbReference>
<evidence type="ECO:0000256" key="11">
    <source>
        <dbReference type="ARBA" id="ARBA00030455"/>
    </source>
</evidence>
<dbReference type="PROSITE" id="PS51671">
    <property type="entry name" value="ACT"/>
    <property type="match status" value="1"/>
</dbReference>
<dbReference type="GO" id="GO:0047545">
    <property type="term" value="F:(S)-2-hydroxyglutarate dehydrogenase activity"/>
    <property type="evidence" value="ECO:0007669"/>
    <property type="project" value="UniProtKB-ARBA"/>
</dbReference>
<comment type="pathway">
    <text evidence="2">Amino-acid biosynthesis; L-serine biosynthesis; L-serine from 3-phospho-D-glycerate: step 1/3.</text>
</comment>
<evidence type="ECO:0000313" key="17">
    <source>
        <dbReference type="Proteomes" id="UP000011021"/>
    </source>
</evidence>
<comment type="function">
    <text evidence="1">Catalyzes the reversible oxidation of 3-phospho-D-glycerate to 3-phosphonooxypyruvate, the first step of the phosphorylated L-serine biosynthesis pathway. Also catalyzes the reversible oxidation of 2-hydroxyglutarate to 2-oxoglutarate.</text>
</comment>
<dbReference type="eggNOG" id="COG0111">
    <property type="taxonomic scope" value="Bacteria"/>
</dbReference>
<dbReference type="Gene3D" id="3.40.50.720">
    <property type="entry name" value="NAD(P)-binding Rossmann-like Domain"/>
    <property type="match status" value="2"/>
</dbReference>
<dbReference type="FunFam" id="3.40.50.720:FF:000041">
    <property type="entry name" value="D-3-phosphoglycerate dehydrogenase"/>
    <property type="match status" value="1"/>
</dbReference>
<reference evidence="16 17" key="1">
    <citation type="submission" date="2010-12" db="EMBL/GenBank/DDBJ databases">
        <authorList>
            <person name="Muzny D."/>
            <person name="Qin X."/>
            <person name="Deng J."/>
            <person name="Jiang H."/>
            <person name="Liu Y."/>
            <person name="Qu J."/>
            <person name="Song X.-Z."/>
            <person name="Zhang L."/>
            <person name="Thornton R."/>
            <person name="Coyle M."/>
            <person name="Francisco L."/>
            <person name="Jackson L."/>
            <person name="Javaid M."/>
            <person name="Korchina V."/>
            <person name="Kovar C."/>
            <person name="Mata R."/>
            <person name="Mathew T."/>
            <person name="Ngo R."/>
            <person name="Nguyen L."/>
            <person name="Nguyen N."/>
            <person name="Okwuonu G."/>
            <person name="Ongeri F."/>
            <person name="Pham C."/>
            <person name="Simmons D."/>
            <person name="Wilczek-Boney K."/>
            <person name="Hale W."/>
            <person name="Jakkamsetti A."/>
            <person name="Pham P."/>
            <person name="Ruth R."/>
            <person name="San Lucas F."/>
            <person name="Warren J."/>
            <person name="Zhang J."/>
            <person name="Zhao Z."/>
            <person name="Zhou C."/>
            <person name="Zhu D."/>
            <person name="Lee S."/>
            <person name="Bess C."/>
            <person name="Blankenburg K."/>
            <person name="Forbes L."/>
            <person name="Fu Q."/>
            <person name="Gubbala S."/>
            <person name="Hirani K."/>
            <person name="Jayaseelan J.C."/>
            <person name="Lara F."/>
            <person name="Munidasa M."/>
            <person name="Palculict T."/>
            <person name="Patil S."/>
            <person name="Pu L.-L."/>
            <person name="Saada N."/>
            <person name="Tang L."/>
            <person name="Weissenberger G."/>
            <person name="Zhu Y."/>
            <person name="Hemphill L."/>
            <person name="Shang Y."/>
            <person name="Youmans B."/>
            <person name="Ayvaz T."/>
            <person name="Ross M."/>
            <person name="Santibanez J."/>
            <person name="Aqrawi P."/>
            <person name="Gross S."/>
            <person name="Joshi V."/>
            <person name="Fowler G."/>
            <person name="Nazareth L."/>
            <person name="Reid J."/>
            <person name="Worley K."/>
            <person name="Petrosino J."/>
            <person name="Highlander S."/>
            <person name="Gibbs R."/>
        </authorList>
    </citation>
    <scope>NUCLEOTIDE SEQUENCE [LARGE SCALE GENOMIC DNA]</scope>
    <source>
        <strain evidence="16 17">ATCC 51599</strain>
    </source>
</reference>
<dbReference type="PANTHER" id="PTHR42789:SF1">
    <property type="entry name" value="D-ISOMER SPECIFIC 2-HYDROXYACID DEHYDROGENASE FAMILY PROTEIN (AFU_ORTHOLOGUE AFUA_6G10090)"/>
    <property type="match status" value="1"/>
</dbReference>
<dbReference type="InterPro" id="IPR002912">
    <property type="entry name" value="ACT_dom"/>
</dbReference>
<dbReference type="EC" id="1.1.1.95" evidence="5"/>
<dbReference type="EMBL" id="AEQP01000002">
    <property type="protein sequence ID" value="EFV95753.1"/>
    <property type="molecule type" value="Genomic_DNA"/>
</dbReference>
<keyword evidence="7" id="KW-0028">Amino-acid biosynthesis</keyword>
<evidence type="ECO:0000256" key="4">
    <source>
        <dbReference type="ARBA" id="ARBA00013001"/>
    </source>
</evidence>
<dbReference type="SUPFAM" id="SSF52283">
    <property type="entry name" value="Formate/glycerate dehydrogenase catalytic domain-like"/>
    <property type="match status" value="1"/>
</dbReference>
<dbReference type="SUPFAM" id="SSF51735">
    <property type="entry name" value="NAD(P)-binding Rossmann-fold domains"/>
    <property type="match status" value="1"/>
</dbReference>
<evidence type="ECO:0000256" key="14">
    <source>
        <dbReference type="RuleBase" id="RU003719"/>
    </source>
</evidence>
<feature type="domain" description="ACT" evidence="15">
    <location>
        <begin position="358"/>
        <end position="427"/>
    </location>
</feature>
<evidence type="ECO:0000256" key="5">
    <source>
        <dbReference type="ARBA" id="ARBA00013143"/>
    </source>
</evidence>
<evidence type="ECO:0000256" key="8">
    <source>
        <dbReference type="ARBA" id="ARBA00023002"/>
    </source>
</evidence>
<evidence type="ECO:0000259" key="15">
    <source>
        <dbReference type="PROSITE" id="PS51671"/>
    </source>
</evidence>
<dbReference type="InterPro" id="IPR054480">
    <property type="entry name" value="AHAS_small-like_ACT"/>
</dbReference>
<comment type="caution">
    <text evidence="16">The sequence shown here is derived from an EMBL/GenBank/DDBJ whole genome shotgun (WGS) entry which is preliminary data.</text>
</comment>
<dbReference type="InterPro" id="IPR050857">
    <property type="entry name" value="D-2-hydroxyacid_DH"/>
</dbReference>
<dbReference type="UniPathway" id="UPA00135">
    <property type="reaction ID" value="UER00196"/>
</dbReference>
<dbReference type="InterPro" id="IPR036291">
    <property type="entry name" value="NAD(P)-bd_dom_sf"/>
</dbReference>
<keyword evidence="17" id="KW-1185">Reference proteome</keyword>
<dbReference type="InterPro" id="IPR029753">
    <property type="entry name" value="D-isomer_DH_CS"/>
</dbReference>
<keyword evidence="9" id="KW-0520">NAD</keyword>
<sequence>MGQARYHWAIRRVVSKEESVRLSLERNKLKVVLLEGIHPSAVEAFTADGYTQIETHPKALEGQALIDAIADAHFVGLRSRTQLTAEVLEQAQKLVAVGAFCIGTNQIALDAAAKRGVPVFNAPFSNTRSVAELVLAEIIMLMRGIPQKNALLHRGGWMKSAANSFEVRGKTLGIIGYGHIGTQLGLLAETLGMRVVFYDIETKLPLGNARQLSTLDELLAEADVVSLHVPETPDTKNMMGAEQIARMKKGSFLINASRGTVVDIDALAAALESKHILGAAIDVFPVEPKGNEGDFQSPLIRFENVLLTPHIGGSTGEAQESIGREVASKLIRYSNNGSTLSAVNFPEVSLPAHPGLCRILHIHRNVPGMLTRINERLSNAGINIASQYLQTNQHVGYVVVDVENEGSAEALHEISDLEGTIRARVLY</sequence>
<keyword evidence="8 14" id="KW-0560">Oxidoreductase</keyword>
<evidence type="ECO:0000256" key="1">
    <source>
        <dbReference type="ARBA" id="ARBA00003800"/>
    </source>
</evidence>
<gene>
    <name evidence="16" type="ORF">HMPREF0551_0661</name>
</gene>
<name>E7RVE9_9BURK</name>
<dbReference type="Pfam" id="PF02826">
    <property type="entry name" value="2-Hacid_dh_C"/>
    <property type="match status" value="1"/>
</dbReference>
<comment type="similarity">
    <text evidence="3 14">Belongs to the D-isomer specific 2-hydroxyacid dehydrogenase family.</text>
</comment>
<dbReference type="PANTHER" id="PTHR42789">
    <property type="entry name" value="D-ISOMER SPECIFIC 2-HYDROXYACID DEHYDROGENASE FAMILY PROTEIN (AFU_ORTHOLOGUE AFUA_6G10090)"/>
    <property type="match status" value="1"/>
</dbReference>
<evidence type="ECO:0000256" key="6">
    <source>
        <dbReference type="ARBA" id="ARBA00021582"/>
    </source>
</evidence>
<dbReference type="Pfam" id="PF22629">
    <property type="entry name" value="ACT_AHAS_ss"/>
    <property type="match status" value="1"/>
</dbReference>
<dbReference type="PROSITE" id="PS00671">
    <property type="entry name" value="D_2_HYDROXYACID_DH_3"/>
    <property type="match status" value="1"/>
</dbReference>
<dbReference type="HOGENOM" id="CLU_019796_9_2_4"/>
<dbReference type="GO" id="GO:0006564">
    <property type="term" value="P:L-serine biosynthetic process"/>
    <property type="evidence" value="ECO:0007669"/>
    <property type="project" value="UniProtKB-KW"/>
</dbReference>
<evidence type="ECO:0000256" key="7">
    <source>
        <dbReference type="ARBA" id="ARBA00022605"/>
    </source>
</evidence>
<dbReference type="InterPro" id="IPR045865">
    <property type="entry name" value="ACT-like_dom_sf"/>
</dbReference>
<dbReference type="CDD" id="cd12176">
    <property type="entry name" value="PGDH_3"/>
    <property type="match status" value="1"/>
</dbReference>
<protein>
    <recommendedName>
        <fullName evidence="6">D-3-phosphoglycerate dehydrogenase</fullName>
        <ecNumber evidence="4">1.1.1.399</ecNumber>
        <ecNumber evidence="5">1.1.1.95</ecNumber>
    </recommendedName>
    <alternativeName>
        <fullName evidence="11">2-oxoglutarate reductase</fullName>
    </alternativeName>
</protein>
<dbReference type="GO" id="GO:0051287">
    <property type="term" value="F:NAD binding"/>
    <property type="evidence" value="ECO:0007669"/>
    <property type="project" value="InterPro"/>
</dbReference>